<proteinExistence type="predicted"/>
<dbReference type="AlphaFoldDB" id="A0A6J4UKU9"/>
<protein>
    <submittedName>
        <fullName evidence="1">Uncharacterized protein</fullName>
    </submittedName>
</protein>
<organism evidence="1">
    <name type="scientific">uncultured Thermomicrobiales bacterium</name>
    <dbReference type="NCBI Taxonomy" id="1645740"/>
    <lineage>
        <taxon>Bacteria</taxon>
        <taxon>Pseudomonadati</taxon>
        <taxon>Thermomicrobiota</taxon>
        <taxon>Thermomicrobia</taxon>
        <taxon>Thermomicrobiales</taxon>
        <taxon>environmental samples</taxon>
    </lineage>
</organism>
<dbReference type="EMBL" id="CADCWK010000089">
    <property type="protein sequence ID" value="CAA9552237.1"/>
    <property type="molecule type" value="Genomic_DNA"/>
</dbReference>
<sequence length="85" mass="8701">MSGTQSDPTTLIQADPAIRPSALIAEALVERQSPREIVARACALGLSDPKLEVILAACGCTAGTADRGPVARAERKASGGICQAR</sequence>
<accession>A0A6J4UKU9</accession>
<gene>
    <name evidence="1" type="ORF">AVDCRST_MAG33-985</name>
</gene>
<name>A0A6J4UKU9_9BACT</name>
<reference evidence="1" key="1">
    <citation type="submission" date="2020-02" db="EMBL/GenBank/DDBJ databases">
        <authorList>
            <person name="Meier V. D."/>
        </authorList>
    </citation>
    <scope>NUCLEOTIDE SEQUENCE</scope>
    <source>
        <strain evidence="1">AVDCRST_MAG33</strain>
    </source>
</reference>
<evidence type="ECO:0000313" key="1">
    <source>
        <dbReference type="EMBL" id="CAA9552237.1"/>
    </source>
</evidence>